<evidence type="ECO:0000259" key="9">
    <source>
        <dbReference type="Pfam" id="PF20216"/>
    </source>
</evidence>
<dbReference type="GO" id="GO:0004252">
    <property type="term" value="F:serine-type endopeptidase activity"/>
    <property type="evidence" value="ECO:0007669"/>
    <property type="project" value="InterPro"/>
</dbReference>
<keyword evidence="5 7" id="KW-1133">Transmembrane helix</keyword>
<evidence type="ECO:0000313" key="10">
    <source>
        <dbReference type="EMBL" id="TDW99549.1"/>
    </source>
</evidence>
<dbReference type="GO" id="GO:0016020">
    <property type="term" value="C:membrane"/>
    <property type="evidence" value="ECO:0007669"/>
    <property type="project" value="UniProtKB-SubCell"/>
</dbReference>
<keyword evidence="4" id="KW-0378">Hydrolase</keyword>
<dbReference type="PANTHER" id="PTHR43731">
    <property type="entry name" value="RHOMBOID PROTEASE"/>
    <property type="match status" value="1"/>
</dbReference>
<sequence length="311" mass="34813">MAVTEKNSRRRILLGESNNALFNLVAINAVIFVILGFIQIIYKVTTQAGPPTSSELFQKHVLDWIALPGNFSTFATRPWTLLTAMFIHVDAWLLISNMLWLWAFGYILQDLTGNRQIVPLYLYGGLAGGVVFLAICTLSPGLRGFSPELIGANAGIMAIAIATTMVSPDYRIFPMLNGGIPLWILTIVYVAIDLAGVGGAPYAYHLSHAAGAAMGFVFVQELRKGRDWGGWMHSLYQWVMNLANPNNVKEKKVFKKELFYKNQGNPPYTKTPLITQQKVDELLDKISQKGYQHLTEEEREFLKRASEEEEL</sequence>
<evidence type="ECO:0000256" key="3">
    <source>
        <dbReference type="ARBA" id="ARBA00022692"/>
    </source>
</evidence>
<feature type="domain" description="Peptidase S54 rhomboid" evidence="8">
    <location>
        <begin position="77"/>
        <end position="218"/>
    </location>
</feature>
<dbReference type="InterPro" id="IPR035952">
    <property type="entry name" value="Rhomboid-like_sf"/>
</dbReference>
<feature type="transmembrane region" description="Helical" evidence="7">
    <location>
        <begin position="85"/>
        <end position="108"/>
    </location>
</feature>
<dbReference type="Pfam" id="PF20216">
    <property type="entry name" value="DUF6576"/>
    <property type="match status" value="1"/>
</dbReference>
<keyword evidence="6 7" id="KW-0472">Membrane</keyword>
<dbReference type="Proteomes" id="UP000294498">
    <property type="component" value="Unassembled WGS sequence"/>
</dbReference>
<evidence type="ECO:0000256" key="7">
    <source>
        <dbReference type="SAM" id="Phobius"/>
    </source>
</evidence>
<comment type="caution">
    <text evidence="10">The sequence shown here is derived from an EMBL/GenBank/DDBJ whole genome shotgun (WGS) entry which is preliminary data.</text>
</comment>
<feature type="transmembrane region" description="Helical" evidence="7">
    <location>
        <begin position="21"/>
        <end position="42"/>
    </location>
</feature>
<protein>
    <submittedName>
        <fullName evidence="10">Membrane associated rhomboid family serine protease</fullName>
    </submittedName>
</protein>
<dbReference type="InterPro" id="IPR046483">
    <property type="entry name" value="DUF6576"/>
</dbReference>
<evidence type="ECO:0000313" key="11">
    <source>
        <dbReference type="Proteomes" id="UP000294498"/>
    </source>
</evidence>
<keyword evidence="10" id="KW-0645">Protease</keyword>
<feature type="transmembrane region" description="Helical" evidence="7">
    <location>
        <begin position="178"/>
        <end position="196"/>
    </location>
</feature>
<comment type="similarity">
    <text evidence="2">Belongs to the peptidase S54 family.</text>
</comment>
<dbReference type="RefSeq" id="WP_133990339.1">
    <property type="nucleotide sequence ID" value="NZ_SODV01000001.1"/>
</dbReference>
<dbReference type="InterPro" id="IPR050925">
    <property type="entry name" value="Rhomboid_protease_S54"/>
</dbReference>
<dbReference type="PANTHER" id="PTHR43731:SF14">
    <property type="entry name" value="PRESENILIN-ASSOCIATED RHOMBOID-LIKE PROTEIN, MITOCHONDRIAL"/>
    <property type="match status" value="1"/>
</dbReference>
<evidence type="ECO:0000256" key="5">
    <source>
        <dbReference type="ARBA" id="ARBA00022989"/>
    </source>
</evidence>
<reference evidence="10 11" key="1">
    <citation type="submission" date="2019-03" db="EMBL/GenBank/DDBJ databases">
        <title>Genomic Encyclopedia of Type Strains, Phase IV (KMG-IV): sequencing the most valuable type-strain genomes for metagenomic binning, comparative biology and taxonomic classification.</title>
        <authorList>
            <person name="Goeker M."/>
        </authorList>
    </citation>
    <scope>NUCLEOTIDE SEQUENCE [LARGE SCALE GENOMIC DNA]</scope>
    <source>
        <strain evidence="10 11">DSM 100059</strain>
    </source>
</reference>
<organism evidence="10 11">
    <name type="scientific">Dinghuibacter silviterrae</name>
    <dbReference type="NCBI Taxonomy" id="1539049"/>
    <lineage>
        <taxon>Bacteria</taxon>
        <taxon>Pseudomonadati</taxon>
        <taxon>Bacteroidota</taxon>
        <taxon>Chitinophagia</taxon>
        <taxon>Chitinophagales</taxon>
        <taxon>Chitinophagaceae</taxon>
        <taxon>Dinghuibacter</taxon>
    </lineage>
</organism>
<accession>A0A4R8DND5</accession>
<evidence type="ECO:0000256" key="1">
    <source>
        <dbReference type="ARBA" id="ARBA00004141"/>
    </source>
</evidence>
<dbReference type="EMBL" id="SODV01000001">
    <property type="protein sequence ID" value="TDW99549.1"/>
    <property type="molecule type" value="Genomic_DNA"/>
</dbReference>
<evidence type="ECO:0000259" key="8">
    <source>
        <dbReference type="Pfam" id="PF01694"/>
    </source>
</evidence>
<keyword evidence="11" id="KW-1185">Reference proteome</keyword>
<dbReference type="AlphaFoldDB" id="A0A4R8DND5"/>
<dbReference type="Gene3D" id="1.20.1540.10">
    <property type="entry name" value="Rhomboid-like"/>
    <property type="match status" value="1"/>
</dbReference>
<feature type="transmembrane region" description="Helical" evidence="7">
    <location>
        <begin position="120"/>
        <end position="143"/>
    </location>
</feature>
<keyword evidence="3 7" id="KW-0812">Transmembrane</keyword>
<proteinExistence type="inferred from homology"/>
<evidence type="ECO:0000256" key="6">
    <source>
        <dbReference type="ARBA" id="ARBA00023136"/>
    </source>
</evidence>
<feature type="domain" description="DUF6576" evidence="9">
    <location>
        <begin position="275"/>
        <end position="307"/>
    </location>
</feature>
<dbReference type="GO" id="GO:0006508">
    <property type="term" value="P:proteolysis"/>
    <property type="evidence" value="ECO:0007669"/>
    <property type="project" value="UniProtKB-KW"/>
</dbReference>
<comment type="subcellular location">
    <subcellularLocation>
        <location evidence="1">Membrane</location>
        <topology evidence="1">Multi-pass membrane protein</topology>
    </subcellularLocation>
</comment>
<feature type="transmembrane region" description="Helical" evidence="7">
    <location>
        <begin position="202"/>
        <end position="219"/>
    </location>
</feature>
<gene>
    <name evidence="10" type="ORF">EDB95_0559</name>
</gene>
<feature type="transmembrane region" description="Helical" evidence="7">
    <location>
        <begin position="149"/>
        <end position="166"/>
    </location>
</feature>
<name>A0A4R8DND5_9BACT</name>
<dbReference type="SUPFAM" id="SSF144091">
    <property type="entry name" value="Rhomboid-like"/>
    <property type="match status" value="1"/>
</dbReference>
<dbReference type="OrthoDB" id="680602at2"/>
<evidence type="ECO:0000256" key="2">
    <source>
        <dbReference type="ARBA" id="ARBA00009045"/>
    </source>
</evidence>
<dbReference type="InterPro" id="IPR022764">
    <property type="entry name" value="Peptidase_S54_rhomboid_dom"/>
</dbReference>
<evidence type="ECO:0000256" key="4">
    <source>
        <dbReference type="ARBA" id="ARBA00022801"/>
    </source>
</evidence>
<dbReference type="Pfam" id="PF01694">
    <property type="entry name" value="Rhomboid"/>
    <property type="match status" value="1"/>
</dbReference>